<dbReference type="GO" id="GO:0070973">
    <property type="term" value="P:protein localization to endoplasmic reticulum exit site"/>
    <property type="evidence" value="ECO:0007669"/>
    <property type="project" value="UniProtKB-UniRule"/>
</dbReference>
<accession>A0A7J7NH64</accession>
<comment type="subcellular location">
    <subcellularLocation>
        <location evidence="1">Endoplasmic reticulum membrane</location>
        <topology evidence="1">Multi-pass membrane protein</topology>
    </subcellularLocation>
</comment>
<dbReference type="OrthoDB" id="781454at2759"/>
<keyword evidence="1" id="KW-0653">Protein transport</keyword>
<keyword evidence="1" id="KW-0812">Transmembrane</keyword>
<comment type="similarity">
    <text evidence="1">Belongs to the BCAP29/BCAP31 family.</text>
</comment>
<dbReference type="GO" id="GO:0006888">
    <property type="term" value="P:endoplasmic reticulum to Golgi vesicle-mediated transport"/>
    <property type="evidence" value="ECO:0007669"/>
    <property type="project" value="UniProtKB-UniRule"/>
</dbReference>
<dbReference type="AlphaFoldDB" id="A0A7J7NH64"/>
<comment type="function">
    <text evidence="1">May play a role in anterograde transport of membrane proteins from the endoplasmic reticulum to the Golgi.</text>
</comment>
<keyword evidence="3" id="KW-1185">Reference proteome</keyword>
<evidence type="ECO:0000313" key="3">
    <source>
        <dbReference type="Proteomes" id="UP000541444"/>
    </source>
</evidence>
<feature type="transmembrane region" description="Helical" evidence="1">
    <location>
        <begin position="44"/>
        <end position="65"/>
    </location>
</feature>
<proteinExistence type="inferred from homology"/>
<dbReference type="GO" id="GO:0006886">
    <property type="term" value="P:intracellular protein transport"/>
    <property type="evidence" value="ECO:0007669"/>
    <property type="project" value="UniProtKB-UniRule"/>
</dbReference>
<keyword evidence="1" id="KW-0813">Transport</keyword>
<organism evidence="2 3">
    <name type="scientific">Kingdonia uniflora</name>
    <dbReference type="NCBI Taxonomy" id="39325"/>
    <lineage>
        <taxon>Eukaryota</taxon>
        <taxon>Viridiplantae</taxon>
        <taxon>Streptophyta</taxon>
        <taxon>Embryophyta</taxon>
        <taxon>Tracheophyta</taxon>
        <taxon>Spermatophyta</taxon>
        <taxon>Magnoliopsida</taxon>
        <taxon>Ranunculales</taxon>
        <taxon>Circaeasteraceae</taxon>
        <taxon>Kingdonia</taxon>
    </lineage>
</organism>
<protein>
    <recommendedName>
        <fullName evidence="1">Endoplasmic reticulum transmembrane protein</fullName>
    </recommendedName>
</protein>
<dbReference type="PANTHER" id="PTHR12701:SF13">
    <property type="entry name" value="ENDOPLASMIC RETICULUM TRANSMEMBRANE PROTEIN"/>
    <property type="match status" value="1"/>
</dbReference>
<dbReference type="InterPro" id="IPR008417">
    <property type="entry name" value="BAP29/BAP31"/>
</dbReference>
<evidence type="ECO:0000313" key="2">
    <source>
        <dbReference type="EMBL" id="KAF6166364.1"/>
    </source>
</evidence>
<comment type="caution">
    <text evidence="2">The sequence shown here is derived from an EMBL/GenBank/DDBJ whole genome shotgun (WGS) entry which is preliminary data.</text>
</comment>
<keyword evidence="1" id="KW-0931">ER-Golgi transport</keyword>
<feature type="transmembrane region" description="Helical" evidence="1">
    <location>
        <begin position="5"/>
        <end position="24"/>
    </location>
</feature>
<reference evidence="2 3" key="1">
    <citation type="journal article" date="2020" name="IScience">
        <title>Genome Sequencing of the Endangered Kingdonia uniflora (Circaeasteraceae, Ranunculales) Reveals Potential Mechanisms of Evolutionary Specialization.</title>
        <authorList>
            <person name="Sun Y."/>
            <person name="Deng T."/>
            <person name="Zhang A."/>
            <person name="Moore M.J."/>
            <person name="Landis J.B."/>
            <person name="Lin N."/>
            <person name="Zhang H."/>
            <person name="Zhang X."/>
            <person name="Huang J."/>
            <person name="Zhang X."/>
            <person name="Sun H."/>
            <person name="Wang H."/>
        </authorList>
    </citation>
    <scope>NUCLEOTIDE SEQUENCE [LARGE SCALE GENOMIC DNA]</scope>
    <source>
        <strain evidence="2">TB1705</strain>
        <tissue evidence="2">Leaf</tissue>
    </source>
</reference>
<keyword evidence="1" id="KW-0256">Endoplasmic reticulum</keyword>
<dbReference type="EMBL" id="JACGCM010000792">
    <property type="protein sequence ID" value="KAF6166364.1"/>
    <property type="molecule type" value="Genomic_DNA"/>
</dbReference>
<name>A0A7J7NH64_9MAGN</name>
<dbReference type="PANTHER" id="PTHR12701">
    <property type="entry name" value="BCR-ASSOCIATED PROTEIN, BAP"/>
    <property type="match status" value="1"/>
</dbReference>
<comment type="caution">
    <text evidence="1">Lacks conserved residue(s) required for the propagation of feature annotation.</text>
</comment>
<keyword evidence="1" id="KW-1133">Transmembrane helix</keyword>
<dbReference type="GO" id="GO:0005789">
    <property type="term" value="C:endoplasmic reticulum membrane"/>
    <property type="evidence" value="ECO:0007669"/>
    <property type="project" value="UniProtKB-SubCell"/>
</dbReference>
<evidence type="ECO:0000256" key="1">
    <source>
        <dbReference type="RuleBase" id="RU367026"/>
    </source>
</evidence>
<dbReference type="Proteomes" id="UP000541444">
    <property type="component" value="Unassembled WGS sequence"/>
</dbReference>
<gene>
    <name evidence="2" type="ORF">GIB67_034915</name>
</gene>
<sequence>MIQLLFFVLFVEGFIALLLMLKIGPLRDLVMKALEQLKSGKGPATVKTIACTISLIFASSILSILKIQSKGAKLGTLTPMDQVLWRTNLLEASLMGMCYLTTPF</sequence>
<keyword evidence="1" id="KW-0472">Membrane</keyword>